<name>A0A837IMF2_9LACO</name>
<protein>
    <recommendedName>
        <fullName evidence="3">Transposase</fullName>
    </recommendedName>
</protein>
<comment type="caution">
    <text evidence="1">The sequence shown here is derived from an EMBL/GenBank/DDBJ whole genome shotgun (WGS) entry which is preliminary data.</text>
</comment>
<dbReference type="Proteomes" id="UP000035618">
    <property type="component" value="Unassembled WGS sequence"/>
</dbReference>
<accession>A0A837IMF2</accession>
<evidence type="ECO:0008006" key="3">
    <source>
        <dbReference type="Google" id="ProtNLM"/>
    </source>
</evidence>
<organism evidence="1 2">
    <name type="scientific">Ligilactobacillus ruminis</name>
    <dbReference type="NCBI Taxonomy" id="1623"/>
    <lineage>
        <taxon>Bacteria</taxon>
        <taxon>Bacillati</taxon>
        <taxon>Bacillota</taxon>
        <taxon>Bacilli</taxon>
        <taxon>Lactobacillales</taxon>
        <taxon>Lactobacillaceae</taxon>
        <taxon>Ligilactobacillus</taxon>
    </lineage>
</organism>
<gene>
    <name evidence="1" type="ORF">LRB_1948</name>
</gene>
<dbReference type="EMBL" id="JHAJ01000121">
    <property type="protein sequence ID" value="KLA44501.1"/>
    <property type="molecule type" value="Genomic_DNA"/>
</dbReference>
<evidence type="ECO:0000313" key="2">
    <source>
        <dbReference type="Proteomes" id="UP000035618"/>
    </source>
</evidence>
<dbReference type="AlphaFoldDB" id="A0A837IMF2"/>
<evidence type="ECO:0000313" key="1">
    <source>
        <dbReference type="EMBL" id="KLA44501.1"/>
    </source>
</evidence>
<sequence length="112" mass="13322">MKTHKYRIHFTIRVKQIKDEVPNHENDDNIRKTDAKKVSVHALIKLNTEQRRPLSGIFSILIYENRIFIKCSTVHRLLNQFVKNGLLAKYRFLKSARKKQSSVTYNASFWTF</sequence>
<reference evidence="1 2" key="1">
    <citation type="journal article" date="2015" name="BMC Microbiol.">
        <title>Lactobacillus ruminis strains cluster according to their mammalian gut source.</title>
        <authorList>
            <person name="O' Donnell M.M."/>
            <person name="Harris H.M."/>
            <person name="Lynch D.B."/>
            <person name="Ross R.P."/>
            <person name="O'Toole P.W."/>
        </authorList>
    </citation>
    <scope>NUCLEOTIDE SEQUENCE [LARGE SCALE GENOMIC DNA]</scope>
    <source>
        <strain evidence="1 2">ATCC 27780</strain>
    </source>
</reference>
<proteinExistence type="predicted"/>